<evidence type="ECO:0000313" key="4">
    <source>
        <dbReference type="WBParaSite" id="HPLM_0000220301-mRNA-1"/>
    </source>
</evidence>
<feature type="region of interest" description="Disordered" evidence="1">
    <location>
        <begin position="95"/>
        <end position="118"/>
    </location>
</feature>
<evidence type="ECO:0000313" key="2">
    <source>
        <dbReference type="EMBL" id="VDO13509.1"/>
    </source>
</evidence>
<dbReference type="EMBL" id="UZAF01004071">
    <property type="protein sequence ID" value="VDO13509.1"/>
    <property type="molecule type" value="Genomic_DNA"/>
</dbReference>
<dbReference type="WBParaSite" id="HPLM_0000220301-mRNA-1">
    <property type="protein sequence ID" value="HPLM_0000220301-mRNA-1"/>
    <property type="gene ID" value="HPLM_0000220301"/>
</dbReference>
<organism evidence="4">
    <name type="scientific">Haemonchus placei</name>
    <name type="common">Barber's pole worm</name>
    <dbReference type="NCBI Taxonomy" id="6290"/>
    <lineage>
        <taxon>Eukaryota</taxon>
        <taxon>Metazoa</taxon>
        <taxon>Ecdysozoa</taxon>
        <taxon>Nematoda</taxon>
        <taxon>Chromadorea</taxon>
        <taxon>Rhabditida</taxon>
        <taxon>Rhabditina</taxon>
        <taxon>Rhabditomorpha</taxon>
        <taxon>Strongyloidea</taxon>
        <taxon>Trichostrongylidae</taxon>
        <taxon>Haemonchus</taxon>
    </lineage>
</organism>
<name>A0A0N4VY33_HAEPC</name>
<dbReference type="Proteomes" id="UP000268014">
    <property type="component" value="Unassembled WGS sequence"/>
</dbReference>
<evidence type="ECO:0000256" key="1">
    <source>
        <dbReference type="SAM" id="MobiDB-lite"/>
    </source>
</evidence>
<sequence length="118" mass="13294">MHGGAARRHYIRLHYTRELQLSEMQSALHNFASRPLFSVCFQVANERSVALNPFPRDNCTLFFDNPLIIFSIPSGMVYKPFVHIGLQHSDLKKQSLHAKEATTGASGPKGQRRASEIT</sequence>
<protein>
    <submittedName>
        <fullName evidence="2 4">Uncharacterized protein</fullName>
    </submittedName>
</protein>
<evidence type="ECO:0000313" key="3">
    <source>
        <dbReference type="Proteomes" id="UP000268014"/>
    </source>
</evidence>
<gene>
    <name evidence="2" type="ORF">HPLM_LOCUS2200</name>
</gene>
<proteinExistence type="predicted"/>
<dbReference type="AlphaFoldDB" id="A0A0N4VY33"/>
<reference evidence="4" key="1">
    <citation type="submission" date="2017-02" db="UniProtKB">
        <authorList>
            <consortium name="WormBaseParasite"/>
        </authorList>
    </citation>
    <scope>IDENTIFICATION</scope>
</reference>
<reference evidence="2 3" key="2">
    <citation type="submission" date="2018-11" db="EMBL/GenBank/DDBJ databases">
        <authorList>
            <consortium name="Pathogen Informatics"/>
        </authorList>
    </citation>
    <scope>NUCLEOTIDE SEQUENCE [LARGE SCALE GENOMIC DNA]</scope>
    <source>
        <strain evidence="2 3">MHpl1</strain>
    </source>
</reference>
<dbReference type="OrthoDB" id="10528248at2759"/>
<accession>A0A0N4VY33</accession>
<keyword evidence="3" id="KW-1185">Reference proteome</keyword>